<evidence type="ECO:0000259" key="6">
    <source>
        <dbReference type="Pfam" id="PF18564"/>
    </source>
</evidence>
<dbReference type="InterPro" id="IPR041036">
    <property type="entry name" value="GH5_C"/>
</dbReference>
<evidence type="ECO:0000256" key="4">
    <source>
        <dbReference type="SAM" id="MobiDB-lite"/>
    </source>
</evidence>
<dbReference type="GO" id="GO:0000272">
    <property type="term" value="P:polysaccharide catabolic process"/>
    <property type="evidence" value="ECO:0007669"/>
    <property type="project" value="InterPro"/>
</dbReference>
<dbReference type="PANTHER" id="PTHR31308:SF6">
    <property type="entry name" value="GLYCOSIDE HYDROLASE FAMILY 5 C-TERMINAL DOMAIN-CONTAINING PROTEIN"/>
    <property type="match status" value="1"/>
</dbReference>
<dbReference type="AlphaFoldDB" id="A0A369JJ29"/>
<dbReference type="InterPro" id="IPR018087">
    <property type="entry name" value="Glyco_hydro_5_CS"/>
</dbReference>
<reference evidence="7" key="1">
    <citation type="submission" date="2018-04" db="EMBL/GenBank/DDBJ databases">
        <title>Whole genome sequencing of Hypsizygus marmoreus.</title>
        <authorList>
            <person name="Choi I.-G."/>
            <person name="Min B."/>
            <person name="Kim J.-G."/>
            <person name="Kim S."/>
            <person name="Oh Y.-L."/>
            <person name="Kong W.-S."/>
            <person name="Park H."/>
            <person name="Jeong J."/>
            <person name="Song E.-S."/>
        </authorList>
    </citation>
    <scope>NUCLEOTIDE SEQUENCE [LARGE SCALE GENOMIC DNA]</scope>
    <source>
        <strain evidence="7">51987-8</strain>
    </source>
</reference>
<feature type="domain" description="Glycoside hydrolase family 5" evidence="5">
    <location>
        <begin position="87"/>
        <end position="146"/>
    </location>
</feature>
<feature type="compositionally biased region" description="Low complexity" evidence="4">
    <location>
        <begin position="800"/>
        <end position="815"/>
    </location>
</feature>
<evidence type="ECO:0000256" key="1">
    <source>
        <dbReference type="ARBA" id="ARBA00005641"/>
    </source>
</evidence>
<dbReference type="InterPro" id="IPR001547">
    <property type="entry name" value="Glyco_hydro_5"/>
</dbReference>
<evidence type="ECO:0000313" key="7">
    <source>
        <dbReference type="EMBL" id="RDB19404.1"/>
    </source>
</evidence>
<sequence length="924" mass="103511">MPRVPSSSPATGKPTSSSYIHTTSCNFVDNAGRTLLLRGVNLSGSSKAPVDRPSYILEDFWESAEVGGETFIGQPLNIDDGSADVHLARLRGWGFNMLRFPVTWEALEHAGPRKYDFEFMDYTVRVLRKCKEYGFKVYMDPHQDIWSRFSGGSGAPLWTLVACGIDPRNITATQSSIIHCEYPLAHIPDPATLPAMIWSTNYGRLLAQTVFTLFFAGRAFAPYCIIDGKNIQDYLQDHYIEAFGHLADRIRNAGDLLDECVIGWDSLNEPFEGLCGWDNLSENPTKQGSTLKKGTHPTPAQSLRLGMGQAQTVDNWTFSNVGPARDGTVTIDPKGLTIWALPETESEDGVHPYWGWKRDVEKWKLGRCVWAQHGVWDVETGFMLQDDYFRYSPETGDAVDFLEDYWKPHFVKFAERIRASHPEAIMFVQPPVFAPPPALDEAVLKGRCVYSPHYYDGLTLVTRHWNWFNADALGLLRGRYSNTLQAVKIGEGAIRKSLQEQLGMLKGDVAILGQYPTIIGEIGTPFDMDAKRSYGWTDNGRYRGDYTRQEKALDASLNGADGDNALNWTIWTYCTDHTHDWGDGWNMEDLSLWSSDDLRERDTGRGRQEGGDYDDPIYDPNLGESSAVLLRKNKKIKDQSSLTIAAASSLSLANLGSMDAVTTLGPFDDMSVQPKRLMREPQLQDWRDDPYDFLTDGARAVRAFCRPWPHKVVGVPVDMKFEVRKAYFKLVVSVTPDDALRQEDEKDGPLATEIYVPLVHYACERLVRKSGVAGDLDFVPLGVNVIEGHRRSGSVDDQKSQSGRSSRAGSRWASSIDLSSMPSVEERSNASTSTSLTVTGSPDLRDGGQSKDLVDLAVKVSDGRWEVDGQMLKWWYDVPKEGEGTREYTIEIKRRTGVLKAMTGPREKSWYENICDEHGPCVVM</sequence>
<keyword evidence="3" id="KW-0326">Glycosidase</keyword>
<accession>A0A369JJ29</accession>
<proteinExistence type="inferred from homology"/>
<protein>
    <recommendedName>
        <fullName evidence="9">Glycosyl hydrolase</fullName>
    </recommendedName>
</protein>
<dbReference type="GO" id="GO:0050295">
    <property type="term" value="F:steryl-beta-glucosidase activity"/>
    <property type="evidence" value="ECO:0007669"/>
    <property type="project" value="TreeGrafter"/>
</dbReference>
<feature type="compositionally biased region" description="Basic and acidic residues" evidence="4">
    <location>
        <begin position="790"/>
        <end position="799"/>
    </location>
</feature>
<dbReference type="InterPro" id="IPR013780">
    <property type="entry name" value="Glyco_hydro_b"/>
</dbReference>
<name>A0A369JJ29_HYPMA</name>
<feature type="region of interest" description="Disordered" evidence="4">
    <location>
        <begin position="790"/>
        <end position="849"/>
    </location>
</feature>
<dbReference type="Gene3D" id="3.20.20.80">
    <property type="entry name" value="Glycosidases"/>
    <property type="match status" value="2"/>
</dbReference>
<dbReference type="Pfam" id="PF00150">
    <property type="entry name" value="Cellulase"/>
    <property type="match status" value="1"/>
</dbReference>
<evidence type="ECO:0000256" key="2">
    <source>
        <dbReference type="ARBA" id="ARBA00022801"/>
    </source>
</evidence>
<feature type="domain" description="Glycoside hydrolase family 5 C-terminal" evidence="6">
    <location>
        <begin position="706"/>
        <end position="769"/>
    </location>
</feature>
<evidence type="ECO:0000256" key="3">
    <source>
        <dbReference type="ARBA" id="ARBA00023295"/>
    </source>
</evidence>
<dbReference type="OrthoDB" id="9971853at2759"/>
<dbReference type="Proteomes" id="UP000076154">
    <property type="component" value="Unassembled WGS sequence"/>
</dbReference>
<dbReference type="Gene3D" id="2.60.40.1180">
    <property type="entry name" value="Golgi alpha-mannosidase II"/>
    <property type="match status" value="1"/>
</dbReference>
<dbReference type="GO" id="GO:1904462">
    <property type="term" value="P:ergosteryl 3-beta-D-glucoside catabolic process"/>
    <property type="evidence" value="ECO:0007669"/>
    <property type="project" value="TreeGrafter"/>
</dbReference>
<dbReference type="PROSITE" id="PS00659">
    <property type="entry name" value="GLYCOSYL_HYDROL_F5"/>
    <property type="match status" value="1"/>
</dbReference>
<dbReference type="InterPro" id="IPR017853">
    <property type="entry name" value="GH"/>
</dbReference>
<keyword evidence="8" id="KW-1185">Reference proteome</keyword>
<evidence type="ECO:0000259" key="5">
    <source>
        <dbReference type="Pfam" id="PF00150"/>
    </source>
</evidence>
<organism evidence="7 8">
    <name type="scientific">Hypsizygus marmoreus</name>
    <name type="common">White beech mushroom</name>
    <name type="synonym">Agaricus marmoreus</name>
    <dbReference type="NCBI Taxonomy" id="39966"/>
    <lineage>
        <taxon>Eukaryota</taxon>
        <taxon>Fungi</taxon>
        <taxon>Dikarya</taxon>
        <taxon>Basidiomycota</taxon>
        <taxon>Agaricomycotina</taxon>
        <taxon>Agaricomycetes</taxon>
        <taxon>Agaricomycetidae</taxon>
        <taxon>Agaricales</taxon>
        <taxon>Tricholomatineae</taxon>
        <taxon>Lyophyllaceae</taxon>
        <taxon>Hypsizygus</taxon>
    </lineage>
</organism>
<dbReference type="Pfam" id="PF18564">
    <property type="entry name" value="Glyco_hydro_5_C"/>
    <property type="match status" value="1"/>
</dbReference>
<evidence type="ECO:0008006" key="9">
    <source>
        <dbReference type="Google" id="ProtNLM"/>
    </source>
</evidence>
<feature type="compositionally biased region" description="Polar residues" evidence="4">
    <location>
        <begin position="829"/>
        <end position="840"/>
    </location>
</feature>
<dbReference type="STRING" id="39966.A0A369JJ29"/>
<dbReference type="InterPro" id="IPR052066">
    <property type="entry name" value="Glycosphingolipid_Hydrolases"/>
</dbReference>
<keyword evidence="2" id="KW-0378">Hydrolase</keyword>
<comment type="caution">
    <text evidence="7">The sequence shown here is derived from an EMBL/GenBank/DDBJ whole genome shotgun (WGS) entry which is preliminary data.</text>
</comment>
<dbReference type="SUPFAM" id="SSF51445">
    <property type="entry name" value="(Trans)glycosidases"/>
    <property type="match status" value="1"/>
</dbReference>
<evidence type="ECO:0000313" key="8">
    <source>
        <dbReference type="Proteomes" id="UP000076154"/>
    </source>
</evidence>
<dbReference type="EMBL" id="LUEZ02000080">
    <property type="protein sequence ID" value="RDB19404.1"/>
    <property type="molecule type" value="Genomic_DNA"/>
</dbReference>
<dbReference type="InParanoid" id="A0A369JJ29"/>
<gene>
    <name evidence="7" type="ORF">Hypma_013606</name>
</gene>
<dbReference type="PANTHER" id="PTHR31308">
    <property type="match status" value="1"/>
</dbReference>
<comment type="similarity">
    <text evidence="1">Belongs to the glycosyl hydrolase 5 (cellulase A) family.</text>
</comment>